<keyword evidence="6 11" id="KW-0663">Pyridoxal phosphate</keyword>
<dbReference type="PRINTS" id="PR00800">
    <property type="entry name" value="YHDCRBOXLASE"/>
</dbReference>
<keyword evidence="4" id="KW-0127">Catecholamine biosynthesis</keyword>
<evidence type="ECO:0000313" key="17">
    <source>
        <dbReference type="Proteomes" id="UP000663829"/>
    </source>
</evidence>
<evidence type="ECO:0000256" key="3">
    <source>
        <dbReference type="ARBA" id="ARBA00011738"/>
    </source>
</evidence>
<evidence type="ECO:0000256" key="10">
    <source>
        <dbReference type="ARBA" id="ARBA00041275"/>
    </source>
</evidence>
<dbReference type="EMBL" id="CAJNOK010000179">
    <property type="protein sequence ID" value="CAF0734803.1"/>
    <property type="molecule type" value="Genomic_DNA"/>
</dbReference>
<dbReference type="FunFam" id="3.40.640.10:FF:000025">
    <property type="entry name" value="Histidine decarboxylase"/>
    <property type="match status" value="1"/>
</dbReference>
<reference evidence="14" key="1">
    <citation type="submission" date="2021-02" db="EMBL/GenBank/DDBJ databases">
        <authorList>
            <person name="Nowell W R."/>
        </authorList>
    </citation>
    <scope>NUCLEOTIDE SEQUENCE</scope>
</reference>
<evidence type="ECO:0000256" key="5">
    <source>
        <dbReference type="ARBA" id="ARBA00022793"/>
    </source>
</evidence>
<feature type="modified residue" description="N6-(pyridoxal phosphate)lysine" evidence="11">
    <location>
        <position position="301"/>
    </location>
</feature>
<dbReference type="PANTHER" id="PTHR11999:SF167">
    <property type="entry name" value="AROMATIC-L-AMINO-ACID DECARBOXYLASE"/>
    <property type="match status" value="1"/>
</dbReference>
<evidence type="ECO:0000256" key="7">
    <source>
        <dbReference type="ARBA" id="ARBA00023239"/>
    </source>
</evidence>
<gene>
    <name evidence="14" type="ORF">GPM918_LOCUS14847</name>
    <name evidence="13" type="ORF">OVA965_LOCUS1065</name>
    <name evidence="16" type="ORF">SRO942_LOCUS14847</name>
    <name evidence="15" type="ORF">TMI583_LOCUS1066</name>
</gene>
<organism evidence="14 17">
    <name type="scientific">Didymodactylos carnosus</name>
    <dbReference type="NCBI Taxonomy" id="1234261"/>
    <lineage>
        <taxon>Eukaryota</taxon>
        <taxon>Metazoa</taxon>
        <taxon>Spiralia</taxon>
        <taxon>Gnathifera</taxon>
        <taxon>Rotifera</taxon>
        <taxon>Eurotatoria</taxon>
        <taxon>Bdelloidea</taxon>
        <taxon>Philodinida</taxon>
        <taxon>Philodinidae</taxon>
        <taxon>Didymodactylos</taxon>
    </lineage>
</organism>
<dbReference type="GO" id="GO:0042427">
    <property type="term" value="P:serotonin biosynthetic process"/>
    <property type="evidence" value="ECO:0007669"/>
    <property type="project" value="TreeGrafter"/>
</dbReference>
<dbReference type="Proteomes" id="UP000677228">
    <property type="component" value="Unassembled WGS sequence"/>
</dbReference>
<evidence type="ECO:0000256" key="11">
    <source>
        <dbReference type="PIRSR" id="PIRSR602129-50"/>
    </source>
</evidence>
<keyword evidence="17" id="KW-1185">Reference proteome</keyword>
<comment type="cofactor">
    <cofactor evidence="1 11 12">
        <name>pyridoxal 5'-phosphate</name>
        <dbReference type="ChEBI" id="CHEBI:597326"/>
    </cofactor>
</comment>
<dbReference type="AlphaFoldDB" id="A0A814IJ75"/>
<dbReference type="Proteomes" id="UP000663829">
    <property type="component" value="Unassembled WGS sequence"/>
</dbReference>
<dbReference type="GO" id="GO:0006520">
    <property type="term" value="P:amino acid metabolic process"/>
    <property type="evidence" value="ECO:0007669"/>
    <property type="project" value="InterPro"/>
</dbReference>
<sequence length="476" mass="53949">MDSDQLILSGQMMLKFVADYWRTIENRSVLPSVQPGYLQPLLPSQAPEEPEQFSQIINDLESTIMQGVTHWQSPYFYAYYPTANSYAAICGDILSAGIACVGFSWIASPSCTELEVIVMDWLVKALNLPEFFLSTGNGGGVIQGTASEAVLVAVLAARSRVLNRMQEKDSSITLGKLLDKLVVYCSDQAHSSVDKAVLIVGCKLRKIVSDNNCSIKADQLEQAISDDRAKDLIPFCLVATLGSTPTCAFDDVAGLGKVCQEENIWLHVDAAYAGSAFICPEYQYLLNGVEYSDSFNFNPHKWMLVNFDCSAMWIKDRTYFINAFNVDPLYLKHDYSKVAPDYRHWQIPLGRRFRSLKLWFVLRTYGLSGIRKHIRKHIELAKLFISYLENDKRFEIVFPSITMGLVCFRLKDGSNELNEKLLKALNEDKRIYLVPSMVKQRFILRLVVCSYLTEVKHIEYAWNIIKEVATKLLTKT</sequence>
<proteinExistence type="inferred from homology"/>
<dbReference type="EMBL" id="CAJOBC010003638">
    <property type="protein sequence ID" value="CAF3793662.1"/>
    <property type="molecule type" value="Genomic_DNA"/>
</dbReference>
<dbReference type="InterPro" id="IPR021115">
    <property type="entry name" value="Pyridoxal-P_BS"/>
</dbReference>
<dbReference type="PROSITE" id="PS00392">
    <property type="entry name" value="DDC_GAD_HDC_YDC"/>
    <property type="match status" value="1"/>
</dbReference>
<accession>A0A814IJ75</accession>
<evidence type="ECO:0000256" key="1">
    <source>
        <dbReference type="ARBA" id="ARBA00001933"/>
    </source>
</evidence>
<dbReference type="GO" id="GO:0005737">
    <property type="term" value="C:cytoplasm"/>
    <property type="evidence" value="ECO:0007669"/>
    <property type="project" value="TreeGrafter"/>
</dbReference>
<dbReference type="GO" id="GO:0030170">
    <property type="term" value="F:pyridoxal phosphate binding"/>
    <property type="evidence" value="ECO:0007669"/>
    <property type="project" value="InterPro"/>
</dbReference>
<dbReference type="GO" id="GO:0019752">
    <property type="term" value="P:carboxylic acid metabolic process"/>
    <property type="evidence" value="ECO:0007669"/>
    <property type="project" value="InterPro"/>
</dbReference>
<dbReference type="InterPro" id="IPR015421">
    <property type="entry name" value="PyrdxlP-dep_Trfase_major"/>
</dbReference>
<evidence type="ECO:0000313" key="16">
    <source>
        <dbReference type="EMBL" id="CAF3793662.1"/>
    </source>
</evidence>
<evidence type="ECO:0000256" key="2">
    <source>
        <dbReference type="ARBA" id="ARBA00009533"/>
    </source>
</evidence>
<dbReference type="Proteomes" id="UP000681722">
    <property type="component" value="Unassembled WGS sequence"/>
</dbReference>
<evidence type="ECO:0000256" key="4">
    <source>
        <dbReference type="ARBA" id="ARBA00022584"/>
    </source>
</evidence>
<dbReference type="Gene3D" id="1.20.1340.10">
    <property type="entry name" value="dopa decarboxylase, N-terminal domain"/>
    <property type="match status" value="1"/>
</dbReference>
<dbReference type="OrthoDB" id="639767at2759"/>
<evidence type="ECO:0000256" key="6">
    <source>
        <dbReference type="ARBA" id="ARBA00022898"/>
    </source>
</evidence>
<dbReference type="Proteomes" id="UP000682733">
    <property type="component" value="Unassembled WGS sequence"/>
</dbReference>
<evidence type="ECO:0000256" key="12">
    <source>
        <dbReference type="RuleBase" id="RU000382"/>
    </source>
</evidence>
<evidence type="ECO:0000313" key="14">
    <source>
        <dbReference type="EMBL" id="CAF1022320.1"/>
    </source>
</evidence>
<evidence type="ECO:0000256" key="9">
    <source>
        <dbReference type="ARBA" id="ARBA00040968"/>
    </source>
</evidence>
<evidence type="ECO:0000256" key="8">
    <source>
        <dbReference type="ARBA" id="ARBA00038886"/>
    </source>
</evidence>
<dbReference type="GO" id="GO:0042423">
    <property type="term" value="P:catecholamine biosynthetic process"/>
    <property type="evidence" value="ECO:0007669"/>
    <property type="project" value="UniProtKB-KW"/>
</dbReference>
<dbReference type="Pfam" id="PF00282">
    <property type="entry name" value="Pyridoxal_deC"/>
    <property type="match status" value="1"/>
</dbReference>
<dbReference type="SUPFAM" id="SSF53383">
    <property type="entry name" value="PLP-dependent transferases"/>
    <property type="match status" value="1"/>
</dbReference>
<dbReference type="EMBL" id="CAJNOQ010003638">
    <property type="protein sequence ID" value="CAF1022320.1"/>
    <property type="molecule type" value="Genomic_DNA"/>
</dbReference>
<dbReference type="SMR" id="A0A814IJ75"/>
<keyword evidence="7 12" id="KW-0456">Lyase</keyword>
<dbReference type="CDD" id="cd06450">
    <property type="entry name" value="DOPA_deC_like"/>
    <property type="match status" value="1"/>
</dbReference>
<comment type="subunit">
    <text evidence="3">Homodimer.</text>
</comment>
<evidence type="ECO:0000313" key="15">
    <source>
        <dbReference type="EMBL" id="CAF3511310.1"/>
    </source>
</evidence>
<dbReference type="PANTHER" id="PTHR11999">
    <property type="entry name" value="GROUP II PYRIDOXAL-5-PHOSPHATE DECARBOXYLASE"/>
    <property type="match status" value="1"/>
</dbReference>
<evidence type="ECO:0000313" key="13">
    <source>
        <dbReference type="EMBL" id="CAF0734803.1"/>
    </source>
</evidence>
<name>A0A814IJ75_9BILA</name>
<comment type="similarity">
    <text evidence="2 12">Belongs to the group II decarboxylase family.</text>
</comment>
<dbReference type="GO" id="GO:0004058">
    <property type="term" value="F:aromatic-L-amino-acid decarboxylase activity"/>
    <property type="evidence" value="ECO:0007669"/>
    <property type="project" value="UniProtKB-EC"/>
</dbReference>
<dbReference type="InterPro" id="IPR010977">
    <property type="entry name" value="Aromatic_deC"/>
</dbReference>
<dbReference type="EMBL" id="CAJOBA010000179">
    <property type="protein sequence ID" value="CAF3511310.1"/>
    <property type="molecule type" value="Genomic_DNA"/>
</dbReference>
<dbReference type="InterPro" id="IPR015424">
    <property type="entry name" value="PyrdxlP-dep_Trfase"/>
</dbReference>
<dbReference type="Gene3D" id="3.90.1150.10">
    <property type="entry name" value="Aspartate Aminotransferase, domain 1"/>
    <property type="match status" value="1"/>
</dbReference>
<dbReference type="EC" id="4.1.1.28" evidence="8"/>
<dbReference type="InterPro" id="IPR015422">
    <property type="entry name" value="PyrdxlP-dep_Trfase_small"/>
</dbReference>
<keyword evidence="5" id="KW-0210">Decarboxylase</keyword>
<comment type="caution">
    <text evidence="14">The sequence shown here is derived from an EMBL/GenBank/DDBJ whole genome shotgun (WGS) entry which is preliminary data.</text>
</comment>
<protein>
    <recommendedName>
        <fullName evidence="9">Aromatic-L-amino-acid decarboxylase</fullName>
        <ecNumber evidence="8">4.1.1.28</ecNumber>
    </recommendedName>
    <alternativeName>
        <fullName evidence="10">DOPA decarboxylase</fullName>
    </alternativeName>
</protein>
<dbReference type="Gene3D" id="3.40.640.10">
    <property type="entry name" value="Type I PLP-dependent aspartate aminotransferase-like (Major domain)"/>
    <property type="match status" value="1"/>
</dbReference>
<dbReference type="InterPro" id="IPR002129">
    <property type="entry name" value="PyrdxlP-dep_de-COase"/>
</dbReference>